<evidence type="ECO:0000313" key="2">
    <source>
        <dbReference type="WBParaSite" id="MBELARI_LOCUS6600"/>
    </source>
</evidence>
<dbReference type="WBParaSite" id="MBELARI_LOCUS6600">
    <property type="protein sequence ID" value="MBELARI_LOCUS6600"/>
    <property type="gene ID" value="MBELARI_LOCUS6600"/>
</dbReference>
<accession>A0AAF3FIG1</accession>
<sequence>MRYFCYSILPPELQYLILDQVYYWDAKYLFQTNKTLRNFYLRRGSLLLKRINEISLESNDECLISEERGEQLTVVMKPGGCRYFRLYHIPNNNRLLSSIRSCRNLKISKASNQANFYQKNLRICENLFLDEFPHSLKLFADAFYQNYFISIPFDRLREFQEKVNDVLKDGIPGRNPKASLLVKMSISQRNQTAKKLFDEIASNLKKHSNIQWMNAALGEMRTINEIEFQLADILFEGSLLEFRELQPFLIFEKSFDKIKNRFLKFEKEPIWKVFLSRRIDENKELAIVLRFTENEAQLFAKVLERRE</sequence>
<dbReference type="Proteomes" id="UP000887575">
    <property type="component" value="Unassembled WGS sequence"/>
</dbReference>
<proteinExistence type="predicted"/>
<organism evidence="1 2">
    <name type="scientific">Mesorhabditis belari</name>
    <dbReference type="NCBI Taxonomy" id="2138241"/>
    <lineage>
        <taxon>Eukaryota</taxon>
        <taxon>Metazoa</taxon>
        <taxon>Ecdysozoa</taxon>
        <taxon>Nematoda</taxon>
        <taxon>Chromadorea</taxon>
        <taxon>Rhabditida</taxon>
        <taxon>Rhabditina</taxon>
        <taxon>Rhabditomorpha</taxon>
        <taxon>Rhabditoidea</taxon>
        <taxon>Rhabditidae</taxon>
        <taxon>Mesorhabditinae</taxon>
        <taxon>Mesorhabditis</taxon>
    </lineage>
</organism>
<dbReference type="AlphaFoldDB" id="A0AAF3FIG1"/>
<protein>
    <submittedName>
        <fullName evidence="2">F-box domain-containing protein</fullName>
    </submittedName>
</protein>
<keyword evidence="1" id="KW-1185">Reference proteome</keyword>
<name>A0AAF3FIG1_9BILA</name>
<evidence type="ECO:0000313" key="1">
    <source>
        <dbReference type="Proteomes" id="UP000887575"/>
    </source>
</evidence>
<reference evidence="2" key="1">
    <citation type="submission" date="2024-02" db="UniProtKB">
        <authorList>
            <consortium name="WormBaseParasite"/>
        </authorList>
    </citation>
    <scope>IDENTIFICATION</scope>
</reference>